<gene>
    <name evidence="2" type="ORF">EGC77_02105</name>
</gene>
<proteinExistence type="predicted"/>
<sequence>MILLMMIIAAVALRFILPKFKGKKSYYLLCYLGATAPLLLLITEVIPKGAMSVIVAGFCLFYFAILSGRGSKDHKRL</sequence>
<feature type="transmembrane region" description="Helical" evidence="1">
    <location>
        <begin position="49"/>
        <end position="68"/>
    </location>
</feature>
<evidence type="ECO:0000313" key="3">
    <source>
        <dbReference type="Proteomes" id="UP000278855"/>
    </source>
</evidence>
<dbReference type="AlphaFoldDB" id="A0A3N4ECB5"/>
<keyword evidence="1" id="KW-0472">Membrane</keyword>
<protein>
    <submittedName>
        <fullName evidence="2">Uncharacterized protein</fullName>
    </submittedName>
</protein>
<comment type="caution">
    <text evidence="2">The sequence shown here is derived from an EMBL/GenBank/DDBJ whole genome shotgun (WGS) entry which is preliminary data.</text>
</comment>
<keyword evidence="1" id="KW-1133">Transmembrane helix</keyword>
<evidence type="ECO:0000256" key="1">
    <source>
        <dbReference type="SAM" id="Phobius"/>
    </source>
</evidence>
<dbReference type="Proteomes" id="UP000278855">
    <property type="component" value="Unassembled WGS sequence"/>
</dbReference>
<evidence type="ECO:0000313" key="2">
    <source>
        <dbReference type="EMBL" id="RPA34496.1"/>
    </source>
</evidence>
<organism evidence="2 3">
    <name type="scientific">Shewanella psychromarinicola</name>
    <dbReference type="NCBI Taxonomy" id="2487742"/>
    <lineage>
        <taxon>Bacteria</taxon>
        <taxon>Pseudomonadati</taxon>
        <taxon>Pseudomonadota</taxon>
        <taxon>Gammaproteobacteria</taxon>
        <taxon>Alteromonadales</taxon>
        <taxon>Shewanellaceae</taxon>
        <taxon>Shewanella</taxon>
    </lineage>
</organism>
<dbReference type="RefSeq" id="WP_249000978.1">
    <property type="nucleotide sequence ID" value="NZ_JAKIKZ010000019.1"/>
</dbReference>
<reference evidence="3" key="1">
    <citation type="submission" date="2018-11" db="EMBL/GenBank/DDBJ databases">
        <title>Shewanella sp. R106.</title>
        <authorList>
            <person name="Hwang Y.J."/>
            <person name="Hwang C.Y."/>
        </authorList>
    </citation>
    <scope>NUCLEOTIDE SEQUENCE [LARGE SCALE GENOMIC DNA]</scope>
    <source>
        <strain evidence="3">R106</strain>
    </source>
</reference>
<feature type="transmembrane region" description="Helical" evidence="1">
    <location>
        <begin position="26"/>
        <end position="43"/>
    </location>
</feature>
<name>A0A3N4ECB5_9GAMM</name>
<dbReference type="EMBL" id="RKKB01000001">
    <property type="protein sequence ID" value="RPA34496.1"/>
    <property type="molecule type" value="Genomic_DNA"/>
</dbReference>
<keyword evidence="1" id="KW-0812">Transmembrane</keyword>
<accession>A0A3N4ECB5</accession>